<dbReference type="PROSITE" id="PS01124">
    <property type="entry name" value="HTH_ARAC_FAMILY_2"/>
    <property type="match status" value="1"/>
</dbReference>
<gene>
    <name evidence="6" type="ORF">SAMN06295885_2242</name>
</gene>
<feature type="domain" description="HTH araC/xylS-type" evidence="5">
    <location>
        <begin position="210"/>
        <end position="312"/>
    </location>
</feature>
<sequence>MVPRPSLLNPLSVPLGPGVRSVRLRGAEGLSALRRSVEIAVDPPAGFRMDLAVGAVTGVRVLHIVATPFAARWPGPSTADGAAAFVLPMEGSLVLESAAGTLAVDRGGLSLSSGDPVILRTHRPSRFLVLCLDATASDRTRRAERARTLPESAMTTAARTVLRAFLTDLDIQHPVQAEYLQGTVQRLGRLLGSERDEEGAERLGLNDMVDAAIQVIRADFSDPALDPGTVARRCRVSLRTLQRAVADERGTTLRELISAVRTENALRLVGTAEASGLPLSDIARRSGFSSPERLRRAITTQTGLSPSEYRRRLRDDERAAG</sequence>
<organism evidence="6 7">
    <name type="scientific">Rathayibacter oskolensis</name>
    <dbReference type="NCBI Taxonomy" id="1891671"/>
    <lineage>
        <taxon>Bacteria</taxon>
        <taxon>Bacillati</taxon>
        <taxon>Actinomycetota</taxon>
        <taxon>Actinomycetes</taxon>
        <taxon>Micrococcales</taxon>
        <taxon>Microbacteriaceae</taxon>
        <taxon>Rathayibacter</taxon>
    </lineage>
</organism>
<keyword evidence="7" id="KW-1185">Reference proteome</keyword>
<evidence type="ECO:0000313" key="6">
    <source>
        <dbReference type="EMBL" id="SMH43846.1"/>
    </source>
</evidence>
<dbReference type="OrthoDB" id="9799345at2"/>
<dbReference type="SUPFAM" id="SSF46689">
    <property type="entry name" value="Homeodomain-like"/>
    <property type="match status" value="1"/>
</dbReference>
<keyword evidence="1" id="KW-0805">Transcription regulation</keyword>
<dbReference type="Pfam" id="PF12833">
    <property type="entry name" value="HTH_18"/>
    <property type="match status" value="1"/>
</dbReference>
<protein>
    <submittedName>
        <fullName evidence="6">AraC-type DNA-binding protein</fullName>
    </submittedName>
</protein>
<dbReference type="RefSeq" id="WP_085476680.1">
    <property type="nucleotide sequence ID" value="NZ_FXBM01000002.1"/>
</dbReference>
<dbReference type="AlphaFoldDB" id="A0A1X7NZV0"/>
<proteinExistence type="predicted"/>
<dbReference type="PANTHER" id="PTHR46796">
    <property type="entry name" value="HTH-TYPE TRANSCRIPTIONAL ACTIVATOR RHAS-RELATED"/>
    <property type="match status" value="1"/>
</dbReference>
<evidence type="ECO:0000256" key="4">
    <source>
        <dbReference type="SAM" id="MobiDB-lite"/>
    </source>
</evidence>
<dbReference type="PANTHER" id="PTHR46796:SF6">
    <property type="entry name" value="ARAC SUBFAMILY"/>
    <property type="match status" value="1"/>
</dbReference>
<evidence type="ECO:0000256" key="2">
    <source>
        <dbReference type="ARBA" id="ARBA00023125"/>
    </source>
</evidence>
<dbReference type="STRING" id="1891671.SAMN06295885_2242"/>
<accession>A0A1X7NZV0</accession>
<evidence type="ECO:0000256" key="3">
    <source>
        <dbReference type="ARBA" id="ARBA00023163"/>
    </source>
</evidence>
<reference evidence="7" key="1">
    <citation type="submission" date="2017-04" db="EMBL/GenBank/DDBJ databases">
        <authorList>
            <person name="Varghese N."/>
            <person name="Submissions S."/>
        </authorList>
    </citation>
    <scope>NUCLEOTIDE SEQUENCE [LARGE SCALE GENOMIC DNA]</scope>
    <source>
        <strain evidence="7">VKM Ac-2121</strain>
    </source>
</reference>
<dbReference type="InterPro" id="IPR009057">
    <property type="entry name" value="Homeodomain-like_sf"/>
</dbReference>
<dbReference type="InterPro" id="IPR050204">
    <property type="entry name" value="AraC_XylS_family_regulators"/>
</dbReference>
<keyword evidence="3" id="KW-0804">Transcription</keyword>
<dbReference type="Gene3D" id="1.10.10.60">
    <property type="entry name" value="Homeodomain-like"/>
    <property type="match status" value="1"/>
</dbReference>
<feature type="compositionally biased region" description="Basic and acidic residues" evidence="4">
    <location>
        <begin position="308"/>
        <end position="321"/>
    </location>
</feature>
<keyword evidence="2 6" id="KW-0238">DNA-binding</keyword>
<evidence type="ECO:0000259" key="5">
    <source>
        <dbReference type="PROSITE" id="PS01124"/>
    </source>
</evidence>
<feature type="region of interest" description="Disordered" evidence="4">
    <location>
        <begin position="297"/>
        <end position="321"/>
    </location>
</feature>
<dbReference type="GO" id="GO:0003700">
    <property type="term" value="F:DNA-binding transcription factor activity"/>
    <property type="evidence" value="ECO:0007669"/>
    <property type="project" value="InterPro"/>
</dbReference>
<evidence type="ECO:0000313" key="7">
    <source>
        <dbReference type="Proteomes" id="UP000193711"/>
    </source>
</evidence>
<name>A0A1X7NZV0_9MICO</name>
<dbReference type="SMART" id="SM00342">
    <property type="entry name" value="HTH_ARAC"/>
    <property type="match status" value="1"/>
</dbReference>
<dbReference type="Proteomes" id="UP000193711">
    <property type="component" value="Unassembled WGS sequence"/>
</dbReference>
<dbReference type="EMBL" id="FXBM01000002">
    <property type="protein sequence ID" value="SMH43846.1"/>
    <property type="molecule type" value="Genomic_DNA"/>
</dbReference>
<dbReference type="InterPro" id="IPR018060">
    <property type="entry name" value="HTH_AraC"/>
</dbReference>
<dbReference type="GO" id="GO:0043565">
    <property type="term" value="F:sequence-specific DNA binding"/>
    <property type="evidence" value="ECO:0007669"/>
    <property type="project" value="InterPro"/>
</dbReference>
<evidence type="ECO:0000256" key="1">
    <source>
        <dbReference type="ARBA" id="ARBA00023015"/>
    </source>
</evidence>